<accession>A0A1G8CSQ1</accession>
<evidence type="ECO:0000313" key="1">
    <source>
        <dbReference type="EMBL" id="SDH48491.1"/>
    </source>
</evidence>
<proteinExistence type="predicted"/>
<reference evidence="1 2" key="1">
    <citation type="submission" date="2016-10" db="EMBL/GenBank/DDBJ databases">
        <authorList>
            <person name="de Groot N.N."/>
        </authorList>
    </citation>
    <scope>NUCLEOTIDE SEQUENCE [LARGE SCALE GENOMIC DNA]</scope>
    <source>
        <strain evidence="1 2">CGMCC 4.3143</strain>
    </source>
</reference>
<organism evidence="1 2">
    <name type="scientific">Pseudonocardia oroxyli</name>
    <dbReference type="NCBI Taxonomy" id="366584"/>
    <lineage>
        <taxon>Bacteria</taxon>
        <taxon>Bacillati</taxon>
        <taxon>Actinomycetota</taxon>
        <taxon>Actinomycetes</taxon>
        <taxon>Pseudonocardiales</taxon>
        <taxon>Pseudonocardiaceae</taxon>
        <taxon>Pseudonocardia</taxon>
    </lineage>
</organism>
<protein>
    <submittedName>
        <fullName evidence="1">Uncharacterized protein</fullName>
    </submittedName>
</protein>
<dbReference type="STRING" id="366584.SAMN05216377_12345"/>
<dbReference type="EMBL" id="FNBE01000023">
    <property type="protein sequence ID" value="SDH48491.1"/>
    <property type="molecule type" value="Genomic_DNA"/>
</dbReference>
<sequence>MPPFELRNHTPHSVTVVLVDGRRVDIPATDPPARCEVDRATSGTLETTVGVVPLNVTRRRQRVVDLPPRTPGVLLIVASAVAAACPERDDLVFPDEQARDEAGLVIECHALGRPG</sequence>
<keyword evidence="2" id="KW-1185">Reference proteome</keyword>
<dbReference type="AlphaFoldDB" id="A0A1G8CSQ1"/>
<evidence type="ECO:0000313" key="2">
    <source>
        <dbReference type="Proteomes" id="UP000198967"/>
    </source>
</evidence>
<name>A0A1G8CSQ1_PSEOR</name>
<dbReference type="Proteomes" id="UP000198967">
    <property type="component" value="Unassembled WGS sequence"/>
</dbReference>
<gene>
    <name evidence="1" type="ORF">SAMN05216377_12345</name>
</gene>